<gene>
    <name evidence="2" type="ORF">AgaP_AGAP011659</name>
</gene>
<feature type="region of interest" description="Disordered" evidence="1">
    <location>
        <begin position="1"/>
        <end position="194"/>
    </location>
</feature>
<dbReference type="HOGENOM" id="CLU_793590_0_0_1"/>
<feature type="compositionally biased region" description="Acidic residues" evidence="1">
    <location>
        <begin position="8"/>
        <end position="42"/>
    </location>
</feature>
<proteinExistence type="predicted"/>
<accession>A7UVH5</accession>
<dbReference type="STRING" id="7165.A7UVH5"/>
<feature type="non-terminal residue" evidence="2">
    <location>
        <position position="350"/>
    </location>
</feature>
<protein>
    <submittedName>
        <fullName evidence="2">AGAP011659-PA</fullName>
    </submittedName>
</protein>
<dbReference type="VEuPathDB" id="VectorBase:AGAMI1_014011"/>
<reference evidence="2" key="4">
    <citation type="journal article" date="2007" name="Genome Biol.">
        <title>Update of the Anopheles gambiae PEST genome assembly.</title>
        <authorList>
            <person name="Sharakhova M.V."/>
            <person name="Hammond M.P."/>
            <person name="Lobo N.F."/>
            <person name="Krzywinski J."/>
            <person name="Unger M.F."/>
            <person name="Hillenmeyer M.E."/>
            <person name="Bruggner R.V."/>
            <person name="Birney E."/>
            <person name="Collins F.H."/>
        </authorList>
    </citation>
    <scope>NUCLEOTIDE SEQUENCE</scope>
    <source>
        <strain evidence="2">PEST</strain>
    </source>
</reference>
<dbReference type="VEuPathDB" id="VectorBase:AGAP011659"/>
<evidence type="ECO:0000313" key="2">
    <source>
        <dbReference type="EMBL" id="EDO63362.1"/>
    </source>
</evidence>
<evidence type="ECO:0000256" key="1">
    <source>
        <dbReference type="SAM" id="MobiDB-lite"/>
    </source>
</evidence>
<feature type="non-terminal residue" evidence="2">
    <location>
        <position position="1"/>
    </location>
</feature>
<comment type="caution">
    <text evidence="2">The sequence shown here is derived from an EMBL/GenBank/DDBJ whole genome shotgun (WGS) entry which is preliminary data.</text>
</comment>
<feature type="compositionally biased region" description="Basic and acidic residues" evidence="1">
    <location>
        <begin position="266"/>
        <end position="281"/>
    </location>
</feature>
<reference evidence="2" key="5">
    <citation type="submission" date="2011-05" db="EMBL/GenBank/DDBJ databases">
        <authorList>
            <consortium name="VectorBase"/>
        </authorList>
    </citation>
    <scope>NUCLEOTIDE SEQUENCE</scope>
    <source>
        <strain evidence="2">PEST</strain>
    </source>
</reference>
<sequence>VSSGSEAQDAEDEDHEEGEIQDEDEDEQEQQQELEDISSEEESTIRERMAALEAMDKKLGMMKKKIANRSIYEEREVEEEEEEEEEIHSAPKTQQDPARPNLITLVDQKQPVRKRRKKSLATASATDVPAAPVTPVSPSPTLSELPPKPAKAAPALVQTQKLVNNPNKLINLNRSAAPSPPMRTESPKELTTVDTIRKPTLEEFKEAMIANHKRRLANATETNVYDNEQSEERQQVVPEEEQEEQEEDDEEAEEQEEEVQSPSVDAEQKCASEMSEQKEELCEADPQTVPNEEIEQEDAEDVQEPAEQLEQLDMQSIEAAKEADRSDSKPLEQLSVQTDALAVDDKDDHV</sequence>
<feature type="compositionally biased region" description="Acidic residues" evidence="1">
    <location>
        <begin position="75"/>
        <end position="86"/>
    </location>
</feature>
<reference evidence="2" key="3">
    <citation type="journal article" date="2004" name="Trends Parasitol.">
        <title>The Anopheles gambiae genome: an update.</title>
        <authorList>
            <person name="Mongin E."/>
            <person name="Louis C."/>
            <person name="Holt R.A."/>
            <person name="Birney E."/>
            <person name="Collins F.H."/>
        </authorList>
    </citation>
    <scope>NUCLEOTIDE SEQUENCE</scope>
    <source>
        <strain evidence="2">PEST</strain>
    </source>
</reference>
<dbReference type="AlphaFoldDB" id="A7UVH5"/>
<dbReference type="PaxDb" id="7165-AGAP011659-PA"/>
<feature type="compositionally biased region" description="Acidic residues" evidence="1">
    <location>
        <begin position="238"/>
        <end position="259"/>
    </location>
</feature>
<name>A7UVH5_ANOGA</name>
<dbReference type="EMBL" id="AAAB01008986">
    <property type="protein sequence ID" value="EDO63362.1"/>
    <property type="molecule type" value="Genomic_DNA"/>
</dbReference>
<reference evidence="2" key="2">
    <citation type="submission" date="2002-03" db="EMBL/GenBank/DDBJ databases">
        <authorList>
            <consortium name="The Anopheles Genome Sequencing Consortium"/>
        </authorList>
    </citation>
    <scope>NUCLEOTIDE SEQUENCE</scope>
    <source>
        <strain evidence="2">PEST</strain>
    </source>
</reference>
<feature type="compositionally biased region" description="Acidic residues" evidence="1">
    <location>
        <begin position="292"/>
        <end position="304"/>
    </location>
</feature>
<organism evidence="2">
    <name type="scientific">Anopheles gambiae</name>
    <name type="common">African malaria mosquito</name>
    <dbReference type="NCBI Taxonomy" id="7165"/>
    <lineage>
        <taxon>Eukaryota</taxon>
        <taxon>Metazoa</taxon>
        <taxon>Ecdysozoa</taxon>
        <taxon>Arthropoda</taxon>
        <taxon>Hexapoda</taxon>
        <taxon>Insecta</taxon>
        <taxon>Pterygota</taxon>
        <taxon>Neoptera</taxon>
        <taxon>Endopterygota</taxon>
        <taxon>Diptera</taxon>
        <taxon>Nematocera</taxon>
        <taxon>Culicoidea</taxon>
        <taxon>Culicidae</taxon>
        <taxon>Anophelinae</taxon>
        <taxon>Anopheles</taxon>
    </lineage>
</organism>
<feature type="compositionally biased region" description="Basic and acidic residues" evidence="1">
    <location>
        <begin position="43"/>
        <end position="59"/>
    </location>
</feature>
<feature type="region of interest" description="Disordered" evidence="1">
    <location>
        <begin position="212"/>
        <end position="350"/>
    </location>
</feature>
<feature type="compositionally biased region" description="Polar residues" evidence="1">
    <location>
        <begin position="157"/>
        <end position="176"/>
    </location>
</feature>
<dbReference type="eggNOG" id="ENOG502SEVV">
    <property type="taxonomic scope" value="Eukaryota"/>
</dbReference>
<reference evidence="2" key="1">
    <citation type="journal article" date="2002" name="Science">
        <title>The genome sequence of the malaria mosquito Anopheles gambiae.</title>
        <authorList>
            <person name="Holt R.A."/>
            <person name="Subramanian G.M."/>
            <person name="Halpern A."/>
            <person name="Sutton G.G."/>
            <person name="Charlab R."/>
            <person name="Nusskern D.R."/>
            <person name="Wincker P."/>
            <person name="Clark A.G."/>
            <person name="Ribeiro J.M."/>
            <person name="Wides R."/>
            <person name="Salzberg S.L."/>
            <person name="Loftus B."/>
            <person name="Yandell M."/>
            <person name="Majoros W.H."/>
            <person name="Rusch D.B."/>
            <person name="Lai Z."/>
            <person name="Kraft C.L."/>
            <person name="Abril J.F."/>
            <person name="Anthouard V."/>
            <person name="Arensburger P."/>
            <person name="Atkinson P.W."/>
            <person name="Baden H."/>
            <person name="de Berardinis V."/>
            <person name="Baldwin D."/>
            <person name="Benes V."/>
            <person name="Biedler J."/>
            <person name="Blass C."/>
            <person name="Bolanos R."/>
            <person name="Boscus D."/>
            <person name="Barnstead M."/>
            <person name="Cai S."/>
            <person name="Center A."/>
            <person name="Chaturverdi K."/>
            <person name="Christophides G.K."/>
            <person name="Chrystal M.A."/>
            <person name="Clamp M."/>
            <person name="Cravchik A."/>
            <person name="Curwen V."/>
            <person name="Dana A."/>
            <person name="Delcher A."/>
            <person name="Dew I."/>
            <person name="Evans C.A."/>
            <person name="Flanigan M."/>
            <person name="Grundschober-Freimoser A."/>
            <person name="Friedli L."/>
            <person name="Gu Z."/>
            <person name="Guan P."/>
            <person name="Guigo R."/>
            <person name="Hillenmeyer M.E."/>
            <person name="Hladun S.L."/>
            <person name="Hogan J.R."/>
            <person name="Hong Y.S."/>
            <person name="Hoover J."/>
            <person name="Jaillon O."/>
            <person name="Ke Z."/>
            <person name="Kodira C."/>
            <person name="Kokoza E."/>
            <person name="Koutsos A."/>
            <person name="Letunic I."/>
            <person name="Levitsky A."/>
            <person name="Liang Y."/>
            <person name="Lin J.J."/>
            <person name="Lobo N.F."/>
            <person name="Lopez J.R."/>
            <person name="Malek J.A."/>
            <person name="McIntosh T.C."/>
            <person name="Meister S."/>
            <person name="Miller J."/>
            <person name="Mobarry C."/>
            <person name="Mongin E."/>
            <person name="Murphy S.D."/>
            <person name="O'Brochta D.A."/>
            <person name="Pfannkoch C."/>
            <person name="Qi R."/>
            <person name="Regier M.A."/>
            <person name="Remington K."/>
            <person name="Shao H."/>
            <person name="Sharakhova M.V."/>
            <person name="Sitter C.D."/>
            <person name="Shetty J."/>
            <person name="Smith T.J."/>
            <person name="Strong R."/>
            <person name="Sun J."/>
            <person name="Thomasova D."/>
            <person name="Ton L.Q."/>
            <person name="Topalis P."/>
            <person name="Tu Z."/>
            <person name="Unger M.F."/>
            <person name="Walenz B."/>
            <person name="Wang A."/>
            <person name="Wang J."/>
            <person name="Wang M."/>
            <person name="Wang X."/>
            <person name="Woodford K.J."/>
            <person name="Wortman J.R."/>
            <person name="Wu M."/>
            <person name="Yao A."/>
            <person name="Zdobnov E.M."/>
            <person name="Zhang H."/>
            <person name="Zhao Q."/>
            <person name="Zhao S."/>
            <person name="Zhu S.C."/>
            <person name="Zhimulev I."/>
            <person name="Coluzzi M."/>
            <person name="della Torre A."/>
            <person name="Roth C.W."/>
            <person name="Louis C."/>
            <person name="Kalush F."/>
            <person name="Mural R.J."/>
            <person name="Myers E.W."/>
            <person name="Adams M.D."/>
            <person name="Smith H.O."/>
            <person name="Broder S."/>
            <person name="Gardner M.J."/>
            <person name="Fraser C.M."/>
            <person name="Birney E."/>
            <person name="Bork P."/>
            <person name="Brey P.T."/>
            <person name="Venter J.C."/>
            <person name="Weissenbach J."/>
            <person name="Kafatos F.C."/>
            <person name="Collins F.H."/>
            <person name="Hoffman S.L."/>
        </authorList>
    </citation>
    <scope>NUCLEOTIDE SEQUENCE [LARGE SCALE GENOMIC DNA]</scope>
    <source>
        <strain evidence="2">PEST</strain>
    </source>
</reference>
<feature type="compositionally biased region" description="Basic and acidic residues" evidence="1">
    <location>
        <begin position="319"/>
        <end position="330"/>
    </location>
</feature>
<feature type="compositionally biased region" description="Low complexity" evidence="1">
    <location>
        <begin position="120"/>
        <end position="155"/>
    </location>
</feature>